<accession>A0A0P8YZX2</accession>
<evidence type="ECO:0000313" key="3">
    <source>
        <dbReference type="Proteomes" id="UP000050326"/>
    </source>
</evidence>
<gene>
    <name evidence="2" type="ORF">OXPF_06640</name>
</gene>
<feature type="region of interest" description="Disordered" evidence="1">
    <location>
        <begin position="35"/>
        <end position="63"/>
    </location>
</feature>
<reference evidence="2 3" key="1">
    <citation type="submission" date="2015-09" db="EMBL/GenBank/DDBJ databases">
        <title>Genome sequence of Oxobacter pfennigii DSM 3222.</title>
        <authorList>
            <person name="Poehlein A."/>
            <person name="Bengelsdorf F.R."/>
            <person name="Schiel-Bengelsdorf B."/>
            <person name="Duerre P."/>
            <person name="Daniel R."/>
        </authorList>
    </citation>
    <scope>NUCLEOTIDE SEQUENCE [LARGE SCALE GENOMIC DNA]</scope>
    <source>
        <strain evidence="2 3">DSM 3222</strain>
    </source>
</reference>
<dbReference type="Proteomes" id="UP000050326">
    <property type="component" value="Unassembled WGS sequence"/>
</dbReference>
<dbReference type="RefSeq" id="WP_054873782.1">
    <property type="nucleotide sequence ID" value="NZ_LKET01000021.1"/>
</dbReference>
<proteinExistence type="predicted"/>
<evidence type="ECO:0000313" key="2">
    <source>
        <dbReference type="EMBL" id="KPU45431.1"/>
    </source>
</evidence>
<organism evidence="2 3">
    <name type="scientific">Oxobacter pfennigii</name>
    <dbReference type="NCBI Taxonomy" id="36849"/>
    <lineage>
        <taxon>Bacteria</taxon>
        <taxon>Bacillati</taxon>
        <taxon>Bacillota</taxon>
        <taxon>Clostridia</taxon>
        <taxon>Eubacteriales</taxon>
        <taxon>Clostridiaceae</taxon>
        <taxon>Oxobacter</taxon>
    </lineage>
</organism>
<dbReference type="AlphaFoldDB" id="A0A0P8YZX2"/>
<feature type="compositionally biased region" description="Low complexity" evidence="1">
    <location>
        <begin position="37"/>
        <end position="57"/>
    </location>
</feature>
<name>A0A0P8YZX2_9CLOT</name>
<protein>
    <submittedName>
        <fullName evidence="2">Uncharacterized protein</fullName>
    </submittedName>
</protein>
<dbReference type="EMBL" id="LKET01000021">
    <property type="protein sequence ID" value="KPU45431.1"/>
    <property type="molecule type" value="Genomic_DNA"/>
</dbReference>
<evidence type="ECO:0000256" key="1">
    <source>
        <dbReference type="SAM" id="MobiDB-lite"/>
    </source>
</evidence>
<comment type="caution">
    <text evidence="2">The sequence shown here is derived from an EMBL/GenBank/DDBJ whole genome shotgun (WGS) entry which is preliminary data.</text>
</comment>
<keyword evidence="3" id="KW-1185">Reference proteome</keyword>
<sequence length="177" mass="19846">MMNKTNKALISVLLLAILIIPAGCRKDPIIVSNSPSPTVTKTPEITPTPEVTPSITPAPEITPTPVIEISDEPTDEEKDILNAKALQMINIMHTGDDVSLKNISRPQDYNRLLEYMNIMESNELKEAAISGYHKNSASEIIVFAEVYFSPEGYGQFYEMKFKKYDDQWYLTDIGFDA</sequence>